<sequence length="75" mass="8319">MKANQKDHAFIIVTTNHGDMRMMVRCALVVVGDGHTSECPFSGGLSSGYWLWVRLGSLRVRAVVNMEMGCDMMGR</sequence>
<evidence type="ECO:0000313" key="2">
    <source>
        <dbReference type="Proteomes" id="UP001396334"/>
    </source>
</evidence>
<organism evidence="1 2">
    <name type="scientific">Hibiscus sabdariffa</name>
    <name type="common">roselle</name>
    <dbReference type="NCBI Taxonomy" id="183260"/>
    <lineage>
        <taxon>Eukaryota</taxon>
        <taxon>Viridiplantae</taxon>
        <taxon>Streptophyta</taxon>
        <taxon>Embryophyta</taxon>
        <taxon>Tracheophyta</taxon>
        <taxon>Spermatophyta</taxon>
        <taxon>Magnoliopsida</taxon>
        <taxon>eudicotyledons</taxon>
        <taxon>Gunneridae</taxon>
        <taxon>Pentapetalae</taxon>
        <taxon>rosids</taxon>
        <taxon>malvids</taxon>
        <taxon>Malvales</taxon>
        <taxon>Malvaceae</taxon>
        <taxon>Malvoideae</taxon>
        <taxon>Hibiscus</taxon>
    </lineage>
</organism>
<dbReference type="Proteomes" id="UP001396334">
    <property type="component" value="Unassembled WGS sequence"/>
</dbReference>
<protein>
    <submittedName>
        <fullName evidence="1">Uncharacterized protein</fullName>
    </submittedName>
</protein>
<dbReference type="EMBL" id="JBBPBN010000258">
    <property type="protein sequence ID" value="KAK8491563.1"/>
    <property type="molecule type" value="Genomic_DNA"/>
</dbReference>
<accession>A0ABR2AEG6</accession>
<comment type="caution">
    <text evidence="1">The sequence shown here is derived from an EMBL/GenBank/DDBJ whole genome shotgun (WGS) entry which is preliminary data.</text>
</comment>
<name>A0ABR2AEG6_9ROSI</name>
<keyword evidence="2" id="KW-1185">Reference proteome</keyword>
<reference evidence="1 2" key="1">
    <citation type="journal article" date="2024" name="G3 (Bethesda)">
        <title>Genome assembly of Hibiscus sabdariffa L. provides insights into metabolisms of medicinal natural products.</title>
        <authorList>
            <person name="Kim T."/>
        </authorList>
    </citation>
    <scope>NUCLEOTIDE SEQUENCE [LARGE SCALE GENOMIC DNA]</scope>
    <source>
        <strain evidence="1">TK-2024</strain>
        <tissue evidence="1">Old leaves</tissue>
    </source>
</reference>
<gene>
    <name evidence="1" type="ORF">V6N11_063057</name>
</gene>
<evidence type="ECO:0000313" key="1">
    <source>
        <dbReference type="EMBL" id="KAK8491563.1"/>
    </source>
</evidence>
<proteinExistence type="predicted"/>